<dbReference type="RefSeq" id="WP_094155071.1">
    <property type="nucleotide sequence ID" value="NZ_CP020028.1"/>
</dbReference>
<dbReference type="EMBL" id="CP020028">
    <property type="protein sequence ID" value="ASR47489.1"/>
    <property type="molecule type" value="Genomic_DNA"/>
</dbReference>
<protein>
    <recommendedName>
        <fullName evidence="11">Cache domain-containing protein</fullName>
    </recommendedName>
</protein>
<name>A0A222WLX1_9BACL</name>
<evidence type="ECO:0000256" key="1">
    <source>
        <dbReference type="ARBA" id="ARBA00004651"/>
    </source>
</evidence>
<evidence type="ECO:0000256" key="2">
    <source>
        <dbReference type="ARBA" id="ARBA00009865"/>
    </source>
</evidence>
<comment type="similarity">
    <text evidence="2 9">Belongs to the glycosyl hydrolase 43 family.</text>
</comment>
<evidence type="ECO:0000313" key="13">
    <source>
        <dbReference type="Proteomes" id="UP000214666"/>
    </source>
</evidence>
<organism evidence="12 13">
    <name type="scientific">Paenibacillus kribbensis</name>
    <dbReference type="NCBI Taxonomy" id="172713"/>
    <lineage>
        <taxon>Bacteria</taxon>
        <taxon>Bacillati</taxon>
        <taxon>Bacillota</taxon>
        <taxon>Bacilli</taxon>
        <taxon>Bacillales</taxon>
        <taxon>Paenibacillaceae</taxon>
        <taxon>Paenibacillus</taxon>
    </lineage>
</organism>
<gene>
    <name evidence="12" type="ORF">B4V02_12805</name>
</gene>
<dbReference type="Gene3D" id="2.115.10.20">
    <property type="entry name" value="Glycosyl hydrolase domain, family 43"/>
    <property type="match status" value="1"/>
</dbReference>
<evidence type="ECO:0000256" key="10">
    <source>
        <dbReference type="SAM" id="Phobius"/>
    </source>
</evidence>
<dbReference type="Proteomes" id="UP000214666">
    <property type="component" value="Chromosome"/>
</dbReference>
<dbReference type="KEGG" id="pkb:B4V02_12805"/>
<dbReference type="InterPro" id="IPR023296">
    <property type="entry name" value="Glyco_hydro_beta-prop_sf"/>
</dbReference>
<keyword evidence="13" id="KW-1185">Reference proteome</keyword>
<evidence type="ECO:0000256" key="4">
    <source>
        <dbReference type="ARBA" id="ARBA00022692"/>
    </source>
</evidence>
<keyword evidence="3" id="KW-1003">Cell membrane</keyword>
<comment type="subcellular location">
    <subcellularLocation>
        <location evidence="1">Cell membrane</location>
        <topology evidence="1">Multi-pass membrane protein</topology>
    </subcellularLocation>
</comment>
<evidence type="ECO:0000313" key="12">
    <source>
        <dbReference type="EMBL" id="ASR47489.1"/>
    </source>
</evidence>
<dbReference type="Pfam" id="PF04616">
    <property type="entry name" value="Glyco_hydro_43"/>
    <property type="match status" value="1"/>
</dbReference>
<evidence type="ECO:0000256" key="7">
    <source>
        <dbReference type="ARBA" id="ARBA00023136"/>
    </source>
</evidence>
<dbReference type="Pfam" id="PF02743">
    <property type="entry name" value="dCache_1"/>
    <property type="match status" value="1"/>
</dbReference>
<keyword evidence="4 10" id="KW-0812">Transmembrane</keyword>
<keyword evidence="5 9" id="KW-0378">Hydrolase</keyword>
<accession>A0A222WLX1</accession>
<reference evidence="12 13" key="1">
    <citation type="submission" date="2017-03" db="EMBL/GenBank/DDBJ databases">
        <title>Complete genome sequence of Paenibacillus Kribbensis producing bioflocculants.</title>
        <authorList>
            <person name="Lee H.-G."/>
            <person name="Oh H.-M."/>
        </authorList>
    </citation>
    <scope>NUCLEOTIDE SEQUENCE [LARGE SCALE GENOMIC DNA]</scope>
    <source>
        <strain evidence="12 13">AM49</strain>
    </source>
</reference>
<evidence type="ECO:0000256" key="3">
    <source>
        <dbReference type="ARBA" id="ARBA00022475"/>
    </source>
</evidence>
<keyword evidence="8 9" id="KW-0326">Glycosidase</keyword>
<dbReference type="Gene3D" id="3.30.450.20">
    <property type="entry name" value="PAS domain"/>
    <property type="match status" value="1"/>
</dbReference>
<keyword evidence="7 10" id="KW-0472">Membrane</keyword>
<dbReference type="GO" id="GO:0005886">
    <property type="term" value="C:plasma membrane"/>
    <property type="evidence" value="ECO:0007669"/>
    <property type="project" value="UniProtKB-SubCell"/>
</dbReference>
<evidence type="ECO:0000256" key="5">
    <source>
        <dbReference type="ARBA" id="ARBA00022801"/>
    </source>
</evidence>
<sequence length="414" mass="46923">MVDDKWFHGAVTKLRNMRLQNKLLMGYLVACVIPFLIVSAFIYHQAAAELEDSSQEFAALYTSQLETTLNQFMEEYDRVTKSVLVDNDIINKLGDTRSQPIDEQALQRLTIQRLLMRVAILRPEIGNLILISEDNSVYQYSNTTSMVNETSLLSQEWYKRLRGSNEKLFITGLHDRSYYEDRGDGALITVGRVLLGSDGAFRGVILIDLDPFNLLELNQDFVSARDKYGMSVTVSNALGETIYHSDAASGRVTWKQVLESDIDYTKDTSSKDLIILSGSTRLGQLIIKTQIPREKDPLNPMLTSSDHSELVLQKAGHASLVETQNGEWYLAHLCGRPTAELRCTLGRETALQHCFWDDNGWLRIEGGAIVLQSMSRLRYFPLIHLRLNRRRMILMNPRCVCNGVRSVSLRIPTG</sequence>
<dbReference type="GO" id="GO:0004553">
    <property type="term" value="F:hydrolase activity, hydrolyzing O-glycosyl compounds"/>
    <property type="evidence" value="ECO:0007669"/>
    <property type="project" value="InterPro"/>
</dbReference>
<evidence type="ECO:0000256" key="8">
    <source>
        <dbReference type="ARBA" id="ARBA00023295"/>
    </source>
</evidence>
<feature type="domain" description="Cache" evidence="11">
    <location>
        <begin position="63"/>
        <end position="248"/>
    </location>
</feature>
<dbReference type="AlphaFoldDB" id="A0A222WLX1"/>
<keyword evidence="6 10" id="KW-1133">Transmembrane helix</keyword>
<dbReference type="CDD" id="cd18773">
    <property type="entry name" value="PDC1_HK_sensor"/>
    <property type="match status" value="1"/>
</dbReference>
<dbReference type="InterPro" id="IPR006710">
    <property type="entry name" value="Glyco_hydro_43"/>
</dbReference>
<evidence type="ECO:0000256" key="6">
    <source>
        <dbReference type="ARBA" id="ARBA00022989"/>
    </source>
</evidence>
<dbReference type="InterPro" id="IPR033479">
    <property type="entry name" value="dCache_1"/>
</dbReference>
<feature type="transmembrane region" description="Helical" evidence="10">
    <location>
        <begin position="23"/>
        <end position="43"/>
    </location>
</feature>
<evidence type="ECO:0000256" key="9">
    <source>
        <dbReference type="RuleBase" id="RU361187"/>
    </source>
</evidence>
<proteinExistence type="inferred from homology"/>
<evidence type="ECO:0000259" key="11">
    <source>
        <dbReference type="Pfam" id="PF02743"/>
    </source>
</evidence>
<dbReference type="GO" id="GO:0005975">
    <property type="term" value="P:carbohydrate metabolic process"/>
    <property type="evidence" value="ECO:0007669"/>
    <property type="project" value="InterPro"/>
</dbReference>
<dbReference type="OrthoDB" id="9809348at2"/>
<dbReference type="SUPFAM" id="SSF75005">
    <property type="entry name" value="Arabinanase/levansucrase/invertase"/>
    <property type="match status" value="1"/>
</dbReference>